<feature type="binding site" evidence="5">
    <location>
        <position position="135"/>
    </location>
    <ligand>
        <name>Zn(2+)</name>
        <dbReference type="ChEBI" id="CHEBI:29105"/>
        <note>catalytic</note>
    </ligand>
</feature>
<dbReference type="InterPro" id="IPR006026">
    <property type="entry name" value="Peptidase_Metallo"/>
</dbReference>
<dbReference type="InterPro" id="IPR024079">
    <property type="entry name" value="MetalloPept_cat_dom_sf"/>
</dbReference>
<dbReference type="PROSITE" id="PS00022">
    <property type="entry name" value="EGF_1"/>
    <property type="match status" value="1"/>
</dbReference>
<sequence>RYIYRTGDESRVYFKNHGNLSNINYTNLIKLRSMKKRAINVDLDVNWTSPILYYIDKKLNSKRILQVLKYIQENTCIKFLEGPPTNQGKTRLIYVKKNFCSSLIGKALYEYQDTDVWLTDYCASNFGMVGHETLHALGLRHEHQRHDRDNFVEIYNENIPPSFLDESKTIYSRNFETFDIPYDYGSIMHYAGKLVETNGKIFMKVKNIDPYNEMIGQIDMFSFNDIKLINHYYCSKNCSMSQHKCKNGGYIHWYQCGTCICPKGYYGRDCGYFKQISNYCG</sequence>
<feature type="domain" description="Peptidase M12A" evidence="7">
    <location>
        <begin position="37"/>
        <end position="235"/>
    </location>
</feature>
<feature type="binding site" evidence="5">
    <location>
        <position position="141"/>
    </location>
    <ligand>
        <name>Zn(2+)</name>
        <dbReference type="ChEBI" id="CHEBI:29105"/>
        <note>catalytic</note>
    </ligand>
</feature>
<comment type="cofactor">
    <cofactor evidence="5 6">
        <name>Zn(2+)</name>
        <dbReference type="ChEBI" id="CHEBI:29105"/>
    </cofactor>
    <text evidence="5 6">Binds 1 zinc ion per subunit.</text>
</comment>
<dbReference type="GO" id="GO:0008270">
    <property type="term" value="F:zinc ion binding"/>
    <property type="evidence" value="ECO:0007669"/>
    <property type="project" value="UniProtKB-UniRule"/>
</dbReference>
<dbReference type="PRINTS" id="PR00480">
    <property type="entry name" value="ASTACIN"/>
</dbReference>
<keyword evidence="4 5" id="KW-1015">Disulfide bond</keyword>
<evidence type="ECO:0000256" key="6">
    <source>
        <dbReference type="RuleBase" id="RU361183"/>
    </source>
</evidence>
<comment type="caution">
    <text evidence="5">Lacks conserved residue(s) required for the propagation of feature annotation.</text>
</comment>
<dbReference type="GO" id="GO:0006508">
    <property type="term" value="P:proteolysis"/>
    <property type="evidence" value="ECO:0007669"/>
    <property type="project" value="UniProtKB-KW"/>
</dbReference>
<dbReference type="WBParaSite" id="PTRK_0000434710.1">
    <property type="protein sequence ID" value="PTRK_0000434710.1"/>
    <property type="gene ID" value="PTRK_0000434710"/>
</dbReference>
<dbReference type="Proteomes" id="UP000038045">
    <property type="component" value="Unplaced"/>
</dbReference>
<keyword evidence="5 6" id="KW-0378">Hydrolase</keyword>
<organism evidence="8 9">
    <name type="scientific">Parastrongyloides trichosuri</name>
    <name type="common">Possum-specific nematode worm</name>
    <dbReference type="NCBI Taxonomy" id="131310"/>
    <lineage>
        <taxon>Eukaryota</taxon>
        <taxon>Metazoa</taxon>
        <taxon>Ecdysozoa</taxon>
        <taxon>Nematoda</taxon>
        <taxon>Chromadorea</taxon>
        <taxon>Rhabditida</taxon>
        <taxon>Tylenchina</taxon>
        <taxon>Panagrolaimomorpha</taxon>
        <taxon>Strongyloidoidea</taxon>
        <taxon>Strongyloididae</taxon>
        <taxon>Parastrongyloides</taxon>
    </lineage>
</organism>
<evidence type="ECO:0000313" key="9">
    <source>
        <dbReference type="WBParaSite" id="PTRK_0000434710.1"/>
    </source>
</evidence>
<evidence type="ECO:0000256" key="3">
    <source>
        <dbReference type="ARBA" id="ARBA00023049"/>
    </source>
</evidence>
<dbReference type="PANTHER" id="PTHR10127">
    <property type="entry name" value="DISCOIDIN, CUB, EGF, LAMININ , AND ZINC METALLOPROTEASE DOMAIN CONTAINING"/>
    <property type="match status" value="1"/>
</dbReference>
<keyword evidence="1 5" id="KW-0479">Metal-binding</keyword>
<keyword evidence="3 5" id="KW-0482">Metalloprotease</keyword>
<dbReference type="PROSITE" id="PS51864">
    <property type="entry name" value="ASTACIN"/>
    <property type="match status" value="1"/>
</dbReference>
<dbReference type="SUPFAM" id="SSF55486">
    <property type="entry name" value="Metalloproteases ('zincins'), catalytic domain"/>
    <property type="match status" value="1"/>
</dbReference>
<dbReference type="AlphaFoldDB" id="A0A0N4ZAB3"/>
<keyword evidence="5 6" id="KW-0645">Protease</keyword>
<evidence type="ECO:0000256" key="4">
    <source>
        <dbReference type="ARBA" id="ARBA00023157"/>
    </source>
</evidence>
<evidence type="ECO:0000259" key="7">
    <source>
        <dbReference type="PROSITE" id="PS51864"/>
    </source>
</evidence>
<dbReference type="InterPro" id="IPR000742">
    <property type="entry name" value="EGF"/>
</dbReference>
<feature type="disulfide bond" evidence="5">
    <location>
        <begin position="100"/>
        <end position="122"/>
    </location>
</feature>
<dbReference type="GO" id="GO:0004222">
    <property type="term" value="F:metalloendopeptidase activity"/>
    <property type="evidence" value="ECO:0007669"/>
    <property type="project" value="UniProtKB-UniRule"/>
</dbReference>
<dbReference type="PROSITE" id="PS01186">
    <property type="entry name" value="EGF_2"/>
    <property type="match status" value="1"/>
</dbReference>
<name>A0A0N4ZAB3_PARTI</name>
<evidence type="ECO:0000256" key="2">
    <source>
        <dbReference type="ARBA" id="ARBA00022833"/>
    </source>
</evidence>
<evidence type="ECO:0000256" key="5">
    <source>
        <dbReference type="PROSITE-ProRule" id="PRU01211"/>
    </source>
</evidence>
<proteinExistence type="predicted"/>
<evidence type="ECO:0000256" key="1">
    <source>
        <dbReference type="ARBA" id="ARBA00022723"/>
    </source>
</evidence>
<dbReference type="PANTHER" id="PTHR10127:SF802">
    <property type="entry name" value="ZINC METALLOPROTEINASE NAS-10"/>
    <property type="match status" value="1"/>
</dbReference>
<keyword evidence="8" id="KW-1185">Reference proteome</keyword>
<feature type="binding site" evidence="5">
    <location>
        <position position="131"/>
    </location>
    <ligand>
        <name>Zn(2+)</name>
        <dbReference type="ChEBI" id="CHEBI:29105"/>
        <note>catalytic</note>
    </ligand>
</feature>
<accession>A0A0N4ZAB3</accession>
<feature type="active site" evidence="5">
    <location>
        <position position="132"/>
    </location>
</feature>
<protein>
    <recommendedName>
        <fullName evidence="6">Metalloendopeptidase</fullName>
        <ecNumber evidence="6">3.4.24.-</ecNumber>
    </recommendedName>
</protein>
<evidence type="ECO:0000313" key="8">
    <source>
        <dbReference type="Proteomes" id="UP000038045"/>
    </source>
</evidence>
<dbReference type="SMART" id="SM00235">
    <property type="entry name" value="ZnMc"/>
    <property type="match status" value="1"/>
</dbReference>
<reference evidence="9" key="1">
    <citation type="submission" date="2017-02" db="UniProtKB">
        <authorList>
            <consortium name="WormBaseParasite"/>
        </authorList>
    </citation>
    <scope>IDENTIFICATION</scope>
</reference>
<keyword evidence="2 5" id="KW-0862">Zinc</keyword>
<dbReference type="Gene3D" id="3.40.390.10">
    <property type="entry name" value="Collagenase (Catalytic Domain)"/>
    <property type="match status" value="1"/>
</dbReference>
<dbReference type="InterPro" id="IPR001506">
    <property type="entry name" value="Peptidase_M12A"/>
</dbReference>
<dbReference type="Pfam" id="PF01400">
    <property type="entry name" value="Astacin"/>
    <property type="match status" value="1"/>
</dbReference>
<dbReference type="EC" id="3.4.24.-" evidence="6"/>